<gene>
    <name evidence="2" type="ORF">E2562_014734</name>
</gene>
<dbReference type="Proteomes" id="UP000479710">
    <property type="component" value="Unassembled WGS sequence"/>
</dbReference>
<keyword evidence="3" id="KW-1185">Reference proteome</keyword>
<sequence>MSSGGGNDSNDGALGDAQAKQEPPAKARGRGKTNRTQLRVPTPEGRVQLKPIGVRKDAWAFLCKYWTSNEYKDKRRAAQASRVKSEDVAQNRGGSRPWGQTQQLLEYKFGPDKAGTLNTYAVMKSAFKKVDNTGRSAPIPSRRAQKRLVKRIDD</sequence>
<evidence type="ECO:0000313" key="3">
    <source>
        <dbReference type="Proteomes" id="UP000479710"/>
    </source>
</evidence>
<dbReference type="GO" id="GO:0032196">
    <property type="term" value="P:transposition"/>
    <property type="evidence" value="ECO:0007669"/>
    <property type="project" value="InterPro"/>
</dbReference>
<dbReference type="PANTHER" id="PTHR33157">
    <property type="entry name" value="AUTONOMOUS TRANSPOSABLE ELEMENT EN-1 MOSAIC PROTEIN-RELATED"/>
    <property type="match status" value="1"/>
</dbReference>
<evidence type="ECO:0000256" key="1">
    <source>
        <dbReference type="SAM" id="MobiDB-lite"/>
    </source>
</evidence>
<feature type="region of interest" description="Disordered" evidence="1">
    <location>
        <begin position="132"/>
        <end position="154"/>
    </location>
</feature>
<feature type="compositionally biased region" description="Basic residues" evidence="1">
    <location>
        <begin position="143"/>
        <end position="154"/>
    </location>
</feature>
<reference evidence="2 3" key="1">
    <citation type="submission" date="2019-11" db="EMBL/GenBank/DDBJ databases">
        <title>Whole genome sequence of Oryza granulata.</title>
        <authorList>
            <person name="Li W."/>
        </authorList>
    </citation>
    <scope>NUCLEOTIDE SEQUENCE [LARGE SCALE GENOMIC DNA]</scope>
    <source>
        <strain evidence="3">cv. Menghai</strain>
        <tissue evidence="2">Leaf</tissue>
    </source>
</reference>
<name>A0A6G1BL87_9ORYZ</name>
<protein>
    <submittedName>
        <fullName evidence="2">Uncharacterized protein</fullName>
    </submittedName>
</protein>
<evidence type="ECO:0000313" key="2">
    <source>
        <dbReference type="EMBL" id="KAF0888514.1"/>
    </source>
</evidence>
<feature type="region of interest" description="Disordered" evidence="1">
    <location>
        <begin position="1"/>
        <end position="44"/>
    </location>
</feature>
<accession>A0A6G1BL87</accession>
<proteinExistence type="predicted"/>
<dbReference type="AlphaFoldDB" id="A0A6G1BL87"/>
<feature type="region of interest" description="Disordered" evidence="1">
    <location>
        <begin position="72"/>
        <end position="99"/>
    </location>
</feature>
<feature type="compositionally biased region" description="Low complexity" evidence="1">
    <location>
        <begin position="8"/>
        <end position="17"/>
    </location>
</feature>
<dbReference type="PANTHER" id="PTHR33157:SF10">
    <property type="entry name" value="TRANSPOSASE MUDR PLANT DOMAIN-CONTAINING PROTEIN"/>
    <property type="match status" value="1"/>
</dbReference>
<comment type="caution">
    <text evidence="2">The sequence shown here is derived from an EMBL/GenBank/DDBJ whole genome shotgun (WGS) entry which is preliminary data.</text>
</comment>
<dbReference type="InterPro" id="IPR039266">
    <property type="entry name" value="EN-1/SPM"/>
</dbReference>
<organism evidence="2 3">
    <name type="scientific">Oryza meyeriana var. granulata</name>
    <dbReference type="NCBI Taxonomy" id="110450"/>
    <lineage>
        <taxon>Eukaryota</taxon>
        <taxon>Viridiplantae</taxon>
        <taxon>Streptophyta</taxon>
        <taxon>Embryophyta</taxon>
        <taxon>Tracheophyta</taxon>
        <taxon>Spermatophyta</taxon>
        <taxon>Magnoliopsida</taxon>
        <taxon>Liliopsida</taxon>
        <taxon>Poales</taxon>
        <taxon>Poaceae</taxon>
        <taxon>BOP clade</taxon>
        <taxon>Oryzoideae</taxon>
        <taxon>Oryzeae</taxon>
        <taxon>Oryzinae</taxon>
        <taxon>Oryza</taxon>
        <taxon>Oryza meyeriana</taxon>
    </lineage>
</organism>
<dbReference type="OrthoDB" id="690158at2759"/>
<dbReference type="EMBL" id="SPHZ02000012">
    <property type="protein sequence ID" value="KAF0888514.1"/>
    <property type="molecule type" value="Genomic_DNA"/>
</dbReference>